<dbReference type="PRINTS" id="PR00344">
    <property type="entry name" value="BCTRLSENSOR"/>
</dbReference>
<feature type="domain" description="Histidine kinase" evidence="7">
    <location>
        <begin position="312"/>
        <end position="503"/>
    </location>
</feature>
<dbReference type="InterPro" id="IPR003594">
    <property type="entry name" value="HATPase_dom"/>
</dbReference>
<evidence type="ECO:0000256" key="4">
    <source>
        <dbReference type="ARBA" id="ARBA00022777"/>
    </source>
</evidence>
<dbReference type="EC" id="2.7.13.3" evidence="2"/>
<dbReference type="SMART" id="SM00387">
    <property type="entry name" value="HATPase_c"/>
    <property type="match status" value="1"/>
</dbReference>
<comment type="caution">
    <text evidence="8">The sequence shown here is derived from an EMBL/GenBank/DDBJ whole genome shotgun (WGS) entry which is preliminary data.</text>
</comment>
<dbReference type="PANTHER" id="PTHR43711">
    <property type="entry name" value="TWO-COMPONENT HISTIDINE KINASE"/>
    <property type="match status" value="1"/>
</dbReference>
<dbReference type="SUPFAM" id="SSF47384">
    <property type="entry name" value="Homodimeric domain of signal transducing histidine kinase"/>
    <property type="match status" value="1"/>
</dbReference>
<dbReference type="InterPro" id="IPR036097">
    <property type="entry name" value="HisK_dim/P_sf"/>
</dbReference>
<evidence type="ECO:0000313" key="9">
    <source>
        <dbReference type="Proteomes" id="UP000604046"/>
    </source>
</evidence>
<comment type="catalytic activity">
    <reaction evidence="1">
        <text>ATP + protein L-histidine = ADP + protein N-phospho-L-histidine.</text>
        <dbReference type="EC" id="2.7.13.3"/>
    </reaction>
</comment>
<dbReference type="Gene3D" id="3.30.565.10">
    <property type="entry name" value="Histidine kinase-like ATPase, C-terminal domain"/>
    <property type="match status" value="1"/>
</dbReference>
<protein>
    <recommendedName>
        <fullName evidence="2">histidine kinase</fullName>
        <ecNumber evidence="2">2.7.13.3</ecNumber>
    </recommendedName>
</protein>
<dbReference type="OrthoDB" id="434196at2759"/>
<dbReference type="GO" id="GO:0000155">
    <property type="term" value="F:phosphorelay sensor kinase activity"/>
    <property type="evidence" value="ECO:0007669"/>
    <property type="project" value="InterPro"/>
</dbReference>
<organism evidence="8 9">
    <name type="scientific">Symbiodinium natans</name>
    <dbReference type="NCBI Taxonomy" id="878477"/>
    <lineage>
        <taxon>Eukaryota</taxon>
        <taxon>Sar</taxon>
        <taxon>Alveolata</taxon>
        <taxon>Dinophyceae</taxon>
        <taxon>Suessiales</taxon>
        <taxon>Symbiodiniaceae</taxon>
        <taxon>Symbiodinium</taxon>
    </lineage>
</organism>
<evidence type="ECO:0000256" key="5">
    <source>
        <dbReference type="ARBA" id="ARBA00023012"/>
    </source>
</evidence>
<name>A0A812NN68_9DINO</name>
<evidence type="ECO:0000256" key="1">
    <source>
        <dbReference type="ARBA" id="ARBA00000085"/>
    </source>
</evidence>
<accession>A0A812NN68</accession>
<dbReference type="PANTHER" id="PTHR43711:SF1">
    <property type="entry name" value="HISTIDINE KINASE 1"/>
    <property type="match status" value="1"/>
</dbReference>
<dbReference type="Proteomes" id="UP000604046">
    <property type="component" value="Unassembled WGS sequence"/>
</dbReference>
<dbReference type="SUPFAM" id="SSF55874">
    <property type="entry name" value="ATPase domain of HSP90 chaperone/DNA topoisomerase II/histidine kinase"/>
    <property type="match status" value="1"/>
</dbReference>
<sequence>MTYKTNVVELLQEEITTFEGSQWAREVELQEAAKAMEEQCVARLSAVYAEASSSENFSRFLKLLDRAKETLFLRLTARKQPEPPEAHTPSSRLLVEVASGSESSEFWFQFLQRFLAEGMGGRDNTQQSSLPTSPWKRIRRALPFELFTTSLLAASVSATGPVVPMASGLDDSLQDVRRALHKVLEEESHLLMTQLRGEIAAELRALHSRELANFGLQLRHMLSEVPTHAPAEKPTHSEEALGANKLSPPDLELQAQSSKSPDLCIATESDSQGTASTASTTVKEVVQRDESTGEVPVTAKMSCVPDSCTVGLVNHELRSPLNGLAGYARTLAETDAKYQKEFRLFTNTAQFALENVTNLIDLWTYAGKQISDLVSVGVSIEDINDLTEERLSRSTTRKGKPLLKSAVALEMTVEDPSLAMTGDYTALTVMHFHLVANSIKFTERGKVSATWRRTEEGLCLSVRDTGIGIATKSMDRIFEPFDVEDKSESRKHEGIGLGLAAAR</sequence>
<feature type="region of interest" description="Disordered" evidence="6">
    <location>
        <begin position="251"/>
        <end position="294"/>
    </location>
</feature>
<keyword evidence="4" id="KW-0418">Kinase</keyword>
<dbReference type="Pfam" id="PF02518">
    <property type="entry name" value="HATPase_c"/>
    <property type="match status" value="1"/>
</dbReference>
<evidence type="ECO:0000256" key="3">
    <source>
        <dbReference type="ARBA" id="ARBA00022679"/>
    </source>
</evidence>
<feature type="compositionally biased region" description="Polar residues" evidence="6">
    <location>
        <begin position="268"/>
        <end position="282"/>
    </location>
</feature>
<dbReference type="PROSITE" id="PS50109">
    <property type="entry name" value="HIS_KIN"/>
    <property type="match status" value="1"/>
</dbReference>
<dbReference type="InterPro" id="IPR005467">
    <property type="entry name" value="His_kinase_dom"/>
</dbReference>
<dbReference type="InterPro" id="IPR004358">
    <property type="entry name" value="Sig_transdc_His_kin-like_C"/>
</dbReference>
<dbReference type="InterPro" id="IPR036890">
    <property type="entry name" value="HATPase_C_sf"/>
</dbReference>
<dbReference type="EMBL" id="CAJNDS010002103">
    <property type="protein sequence ID" value="CAE7328773.1"/>
    <property type="molecule type" value="Genomic_DNA"/>
</dbReference>
<keyword evidence="9" id="KW-1185">Reference proteome</keyword>
<dbReference type="AlphaFoldDB" id="A0A812NN68"/>
<gene>
    <name evidence="8" type="primary">barA</name>
    <name evidence="8" type="ORF">SNAT2548_LOCUS17210</name>
</gene>
<dbReference type="InterPro" id="IPR050736">
    <property type="entry name" value="Sensor_HK_Regulatory"/>
</dbReference>
<reference evidence="8" key="1">
    <citation type="submission" date="2021-02" db="EMBL/GenBank/DDBJ databases">
        <authorList>
            <person name="Dougan E. K."/>
            <person name="Rhodes N."/>
            <person name="Thang M."/>
            <person name="Chan C."/>
        </authorList>
    </citation>
    <scope>NUCLEOTIDE SEQUENCE</scope>
</reference>
<evidence type="ECO:0000313" key="8">
    <source>
        <dbReference type="EMBL" id="CAE7328773.1"/>
    </source>
</evidence>
<evidence type="ECO:0000256" key="6">
    <source>
        <dbReference type="SAM" id="MobiDB-lite"/>
    </source>
</evidence>
<keyword evidence="5" id="KW-0902">Two-component regulatory system</keyword>
<evidence type="ECO:0000259" key="7">
    <source>
        <dbReference type="PROSITE" id="PS50109"/>
    </source>
</evidence>
<evidence type="ECO:0000256" key="2">
    <source>
        <dbReference type="ARBA" id="ARBA00012438"/>
    </source>
</evidence>
<keyword evidence="3" id="KW-0808">Transferase</keyword>
<proteinExistence type="predicted"/>